<protein>
    <submittedName>
        <fullName evidence="2">Uncharacterized protein</fullName>
    </submittedName>
</protein>
<dbReference type="EMBL" id="JACAZI010000023">
    <property type="protein sequence ID" value="KAF7336395.1"/>
    <property type="molecule type" value="Genomic_DNA"/>
</dbReference>
<proteinExistence type="predicted"/>
<feature type="region of interest" description="Disordered" evidence="1">
    <location>
        <begin position="1"/>
        <end position="358"/>
    </location>
</feature>
<feature type="compositionally biased region" description="Basic and acidic residues" evidence="1">
    <location>
        <begin position="8"/>
        <end position="46"/>
    </location>
</feature>
<dbReference type="Proteomes" id="UP000620124">
    <property type="component" value="Unassembled WGS sequence"/>
</dbReference>
<reference evidence="2" key="1">
    <citation type="submission" date="2020-05" db="EMBL/GenBank/DDBJ databases">
        <title>Mycena genomes resolve the evolution of fungal bioluminescence.</title>
        <authorList>
            <person name="Tsai I.J."/>
        </authorList>
    </citation>
    <scope>NUCLEOTIDE SEQUENCE</scope>
    <source>
        <strain evidence="2">CCC161011</strain>
    </source>
</reference>
<comment type="caution">
    <text evidence="2">The sequence shown here is derived from an EMBL/GenBank/DDBJ whole genome shotgun (WGS) entry which is preliminary data.</text>
</comment>
<name>A0A8H6X9E0_9AGAR</name>
<evidence type="ECO:0000313" key="2">
    <source>
        <dbReference type="EMBL" id="KAF7336395.1"/>
    </source>
</evidence>
<feature type="compositionally biased region" description="Basic and acidic residues" evidence="1">
    <location>
        <begin position="229"/>
        <end position="241"/>
    </location>
</feature>
<feature type="compositionally biased region" description="Acidic residues" evidence="1">
    <location>
        <begin position="172"/>
        <end position="202"/>
    </location>
</feature>
<feature type="compositionally biased region" description="Basic and acidic residues" evidence="1">
    <location>
        <begin position="298"/>
        <end position="309"/>
    </location>
</feature>
<evidence type="ECO:0000256" key="1">
    <source>
        <dbReference type="SAM" id="MobiDB-lite"/>
    </source>
</evidence>
<dbReference type="AlphaFoldDB" id="A0A8H6X9E0"/>
<evidence type="ECO:0000313" key="3">
    <source>
        <dbReference type="Proteomes" id="UP000620124"/>
    </source>
</evidence>
<sequence>MANGRKTLSAEEKAERRELKAKEKALEEQRLIAAGNDRRKSKEKAYENTVWTKGKIDEQNGYDASKGRKRASSTAKSSEKTKKSKRCQPQGEQERLSEEEEEIVPSKPKRKSRPPPPAIIDESDEESPAHGAKPTAKTSRATSTATGAKSKKSKKSNATVMKQKPNIIAEGVSDDSTEDDESQSDASDEDSEGDKEGDDEEGGSVASAQLNRERPQILNRRRSSASMSKRAESDCEMHNPSKPDGLFSDAVIVHRGDNAPDYSDEDVPIPSVPRRSTSRASSIRSFSSGADNVPDTDYDGHPDEMHNEDVDMEEYSDEKESVTPPPPPPPPPKKQSIYKKRKRNVDIYRSQRWPYGCR</sequence>
<feature type="compositionally biased region" description="Low complexity" evidence="1">
    <location>
        <begin position="274"/>
        <end position="288"/>
    </location>
</feature>
<feature type="compositionally biased region" description="Pro residues" evidence="1">
    <location>
        <begin position="323"/>
        <end position="333"/>
    </location>
</feature>
<gene>
    <name evidence="2" type="ORF">MVEN_02188100</name>
</gene>
<accession>A0A8H6X9E0</accession>
<feature type="compositionally biased region" description="Low complexity" evidence="1">
    <location>
        <begin position="132"/>
        <end position="148"/>
    </location>
</feature>
<organism evidence="2 3">
    <name type="scientific">Mycena venus</name>
    <dbReference type="NCBI Taxonomy" id="2733690"/>
    <lineage>
        <taxon>Eukaryota</taxon>
        <taxon>Fungi</taxon>
        <taxon>Dikarya</taxon>
        <taxon>Basidiomycota</taxon>
        <taxon>Agaricomycotina</taxon>
        <taxon>Agaricomycetes</taxon>
        <taxon>Agaricomycetidae</taxon>
        <taxon>Agaricales</taxon>
        <taxon>Marasmiineae</taxon>
        <taxon>Mycenaceae</taxon>
        <taxon>Mycena</taxon>
    </lineage>
</organism>
<keyword evidence="3" id="KW-1185">Reference proteome</keyword>